<dbReference type="EMBL" id="JAJBMB010000017">
    <property type="protein sequence ID" value="MCB5447175.1"/>
    <property type="molecule type" value="Genomic_DNA"/>
</dbReference>
<comment type="cofactor">
    <cofactor evidence="12">
        <name>Mg(2+)</name>
        <dbReference type="ChEBI" id="CHEBI:18420"/>
    </cofactor>
    <text evidence="12">Binds 1 Mg(2+) ion per subunit.</text>
</comment>
<evidence type="ECO:0000256" key="8">
    <source>
        <dbReference type="ARBA" id="ARBA00022842"/>
    </source>
</evidence>
<dbReference type="Proteomes" id="UP001299409">
    <property type="component" value="Unassembled WGS sequence"/>
</dbReference>
<dbReference type="Pfam" id="PF02776">
    <property type="entry name" value="TPP_enzyme_N"/>
    <property type="match status" value="1"/>
</dbReference>
<evidence type="ECO:0000256" key="12">
    <source>
        <dbReference type="RuleBase" id="RU003591"/>
    </source>
</evidence>
<keyword evidence="5 12" id="KW-0028">Amino-acid biosynthesis</keyword>
<dbReference type="SUPFAM" id="SSF52467">
    <property type="entry name" value="DHS-like NAD/FAD-binding domain"/>
    <property type="match status" value="1"/>
</dbReference>
<keyword evidence="6 12" id="KW-0808">Transferase</keyword>
<comment type="caution">
    <text evidence="16">The sequence shown here is derived from an EMBL/GenBank/DDBJ whole genome shotgun (WGS) entry which is preliminary data.</text>
</comment>
<dbReference type="InterPro" id="IPR039368">
    <property type="entry name" value="AHAS_TPP"/>
</dbReference>
<feature type="domain" description="Thiamine pyrophosphate enzyme TPP-binding" evidence="14">
    <location>
        <begin position="384"/>
        <end position="555"/>
    </location>
</feature>
<dbReference type="InterPro" id="IPR012846">
    <property type="entry name" value="Acetolactate_synth_lsu"/>
</dbReference>
<keyword evidence="17" id="KW-1185">Reference proteome</keyword>
<proteinExistence type="inferred from homology"/>
<name>A0ABS8D0C3_9FIRM</name>
<evidence type="ECO:0000256" key="6">
    <source>
        <dbReference type="ARBA" id="ARBA00022679"/>
    </source>
</evidence>
<dbReference type="InterPro" id="IPR012000">
    <property type="entry name" value="Thiamin_PyroP_enz_cen_dom"/>
</dbReference>
<comment type="similarity">
    <text evidence="3 12">Belongs to the TPP enzyme family.</text>
</comment>
<dbReference type="PROSITE" id="PS00187">
    <property type="entry name" value="TPP_ENZYMES"/>
    <property type="match status" value="1"/>
</dbReference>
<keyword evidence="8 12" id="KW-0460">Magnesium</keyword>
<dbReference type="RefSeq" id="WP_226915343.1">
    <property type="nucleotide sequence ID" value="NZ_BAABXU010000001.1"/>
</dbReference>
<comment type="catalytic activity">
    <reaction evidence="11 12">
        <text>2 pyruvate + H(+) = (2S)-2-acetolactate + CO2</text>
        <dbReference type="Rhea" id="RHEA:25249"/>
        <dbReference type="ChEBI" id="CHEBI:15361"/>
        <dbReference type="ChEBI" id="CHEBI:15378"/>
        <dbReference type="ChEBI" id="CHEBI:16526"/>
        <dbReference type="ChEBI" id="CHEBI:58476"/>
        <dbReference type="EC" id="2.2.1.6"/>
    </reaction>
</comment>
<gene>
    <name evidence="16" type="primary">ilvB</name>
    <name evidence="16" type="ORF">LIP50_13295</name>
</gene>
<evidence type="ECO:0000313" key="17">
    <source>
        <dbReference type="Proteomes" id="UP001299409"/>
    </source>
</evidence>
<evidence type="ECO:0000256" key="9">
    <source>
        <dbReference type="ARBA" id="ARBA00023052"/>
    </source>
</evidence>
<organism evidence="16 17">
    <name type="scientific">Intestinibacter bartlettii</name>
    <dbReference type="NCBI Taxonomy" id="261299"/>
    <lineage>
        <taxon>Bacteria</taxon>
        <taxon>Bacillati</taxon>
        <taxon>Bacillota</taxon>
        <taxon>Clostridia</taxon>
        <taxon>Peptostreptococcales</taxon>
        <taxon>Peptostreptococcaceae</taxon>
        <taxon>Intestinibacter</taxon>
    </lineage>
</organism>
<dbReference type="Pfam" id="PF00205">
    <property type="entry name" value="TPP_enzyme_M"/>
    <property type="match status" value="1"/>
</dbReference>
<dbReference type="PANTHER" id="PTHR18968">
    <property type="entry name" value="THIAMINE PYROPHOSPHATE ENZYMES"/>
    <property type="match status" value="1"/>
</dbReference>
<dbReference type="InterPro" id="IPR011766">
    <property type="entry name" value="TPP_enzyme_TPP-bd"/>
</dbReference>
<evidence type="ECO:0000256" key="10">
    <source>
        <dbReference type="ARBA" id="ARBA00023304"/>
    </source>
</evidence>
<sequence length="582" mass="63331">MQITGSQLIINSLIEEGVDKIFAYPGGYDKDIFDALYHEKDIELILPRHEQGLIHAAEGYARSTGKVGVCLVTSGPGATNLVTGIADANYNGIPLVCFTGQVATSVIGNDAFQEVDIVGITRTISKYSTTIRKRDDLGRAIKEAFYIARTAKPGPVIVDLPSNIVSEIGPSEYPETVNIRGYKPSTGVHIGQIKKALEMLKNAKKPLFLIGGGVNISHANEEFEKLVNITKVPVITTIMGKGAIPTKHPFFIGNVGMHGSYASNKAVNECDVLFSIGTRFNDRVTGRISEFAPNAKIIHIDIDSASISRNIVVNIPIVADAKAAINELIPLAQELDTKKWVNQIKAWNKEYPVTAPSSVEGGISPQAIFENLNKAFTEGIFLTDVGQHQMWTTQFLEMNKNKQLITSGGLGTMGFGLPAAIGAQLGNPDKRVVCIAGDGGVQMTIQELATAVQLELPIILVIINNGFLGMVRQMQQFFHDKNYYGTCLRKRKSCEGKCNFDGSNIPECCPPYTPDFIRLAESYGAYGIRVTAEDKLGDAFEEAKKNTDAPTIIEILIDFKDVVLPMVQSGKALDNMLLETNY</sequence>
<comment type="cofactor">
    <cofactor evidence="12">
        <name>thiamine diphosphate</name>
        <dbReference type="ChEBI" id="CHEBI:58937"/>
    </cofactor>
    <text evidence="12">Binds 1 thiamine pyrophosphate per subunit.</text>
</comment>
<dbReference type="EC" id="2.2.1.6" evidence="4 12"/>
<evidence type="ECO:0000256" key="3">
    <source>
        <dbReference type="ARBA" id="ARBA00007812"/>
    </source>
</evidence>
<protein>
    <recommendedName>
        <fullName evidence="4 12">Acetolactate synthase</fullName>
        <ecNumber evidence="4 12">2.2.1.6</ecNumber>
    </recommendedName>
</protein>
<evidence type="ECO:0000259" key="13">
    <source>
        <dbReference type="Pfam" id="PF00205"/>
    </source>
</evidence>
<evidence type="ECO:0000313" key="16">
    <source>
        <dbReference type="EMBL" id="MCB5447175.1"/>
    </source>
</evidence>
<comment type="pathway">
    <text evidence="1 12">Amino-acid biosynthesis; L-isoleucine biosynthesis; L-isoleucine from 2-oxobutanoate: step 1/4.</text>
</comment>
<dbReference type="CDD" id="cd07035">
    <property type="entry name" value="TPP_PYR_POX_like"/>
    <property type="match status" value="1"/>
</dbReference>
<evidence type="ECO:0000259" key="14">
    <source>
        <dbReference type="Pfam" id="PF02775"/>
    </source>
</evidence>
<feature type="domain" description="Thiamine pyrophosphate enzyme N-terminal TPP-binding" evidence="15">
    <location>
        <begin position="4"/>
        <end position="119"/>
    </location>
</feature>
<evidence type="ECO:0000256" key="7">
    <source>
        <dbReference type="ARBA" id="ARBA00022723"/>
    </source>
</evidence>
<keyword evidence="7 12" id="KW-0479">Metal-binding</keyword>
<dbReference type="Pfam" id="PF02775">
    <property type="entry name" value="TPP_enzyme_C"/>
    <property type="match status" value="1"/>
</dbReference>
<dbReference type="NCBIfam" id="TIGR00118">
    <property type="entry name" value="acolac_lg"/>
    <property type="match status" value="1"/>
</dbReference>
<evidence type="ECO:0000256" key="1">
    <source>
        <dbReference type="ARBA" id="ARBA00004974"/>
    </source>
</evidence>
<dbReference type="PANTHER" id="PTHR18968:SF13">
    <property type="entry name" value="ACETOLACTATE SYNTHASE CATALYTIC SUBUNIT, MITOCHONDRIAL"/>
    <property type="match status" value="1"/>
</dbReference>
<evidence type="ECO:0000256" key="11">
    <source>
        <dbReference type="ARBA" id="ARBA00048670"/>
    </source>
</evidence>
<keyword evidence="10 12" id="KW-0100">Branched-chain amino acid biosynthesis</keyword>
<dbReference type="SUPFAM" id="SSF52518">
    <property type="entry name" value="Thiamin diphosphate-binding fold (THDP-binding)"/>
    <property type="match status" value="2"/>
</dbReference>
<dbReference type="Gene3D" id="3.40.50.970">
    <property type="match status" value="2"/>
</dbReference>
<dbReference type="InterPro" id="IPR029061">
    <property type="entry name" value="THDP-binding"/>
</dbReference>
<dbReference type="InterPro" id="IPR000399">
    <property type="entry name" value="TPP-bd_CS"/>
</dbReference>
<reference evidence="16 17" key="1">
    <citation type="submission" date="2021-10" db="EMBL/GenBank/DDBJ databases">
        <title>Collection of gut derived symbiotic bacterial strains cultured from healthy donors.</title>
        <authorList>
            <person name="Lin H."/>
            <person name="Littmann E."/>
            <person name="Claire K."/>
            <person name="Pamer E."/>
        </authorList>
    </citation>
    <scope>NUCLEOTIDE SEQUENCE [LARGE SCALE GENOMIC DNA]</scope>
    <source>
        <strain evidence="16 17">MSK.17.68</strain>
    </source>
</reference>
<dbReference type="GO" id="GO:0003984">
    <property type="term" value="F:acetolactate synthase activity"/>
    <property type="evidence" value="ECO:0007669"/>
    <property type="project" value="UniProtKB-EC"/>
</dbReference>
<dbReference type="InterPro" id="IPR029035">
    <property type="entry name" value="DHS-like_NAD/FAD-binding_dom"/>
</dbReference>
<dbReference type="Gene3D" id="3.40.50.1220">
    <property type="entry name" value="TPP-binding domain"/>
    <property type="match status" value="1"/>
</dbReference>
<dbReference type="InterPro" id="IPR045229">
    <property type="entry name" value="TPP_enz"/>
</dbReference>
<evidence type="ECO:0000256" key="4">
    <source>
        <dbReference type="ARBA" id="ARBA00013145"/>
    </source>
</evidence>
<keyword evidence="9 12" id="KW-0786">Thiamine pyrophosphate</keyword>
<dbReference type="InterPro" id="IPR012001">
    <property type="entry name" value="Thiamin_PyroP_enz_TPP-bd_dom"/>
</dbReference>
<evidence type="ECO:0000256" key="5">
    <source>
        <dbReference type="ARBA" id="ARBA00022605"/>
    </source>
</evidence>
<comment type="pathway">
    <text evidence="2 12">Amino-acid biosynthesis; L-valine biosynthesis; L-valine from pyruvate: step 1/4.</text>
</comment>
<evidence type="ECO:0000259" key="15">
    <source>
        <dbReference type="Pfam" id="PF02776"/>
    </source>
</evidence>
<accession>A0ABS8D0C3</accession>
<dbReference type="CDD" id="cd02015">
    <property type="entry name" value="TPP_AHAS"/>
    <property type="match status" value="1"/>
</dbReference>
<evidence type="ECO:0000256" key="2">
    <source>
        <dbReference type="ARBA" id="ARBA00005025"/>
    </source>
</evidence>
<feature type="domain" description="Thiamine pyrophosphate enzyme central" evidence="13">
    <location>
        <begin position="193"/>
        <end position="328"/>
    </location>
</feature>